<organism evidence="2">
    <name type="scientific">Caenorhabditis brenneri</name>
    <name type="common">Nematode worm</name>
    <dbReference type="NCBI Taxonomy" id="135651"/>
    <lineage>
        <taxon>Eukaryota</taxon>
        <taxon>Metazoa</taxon>
        <taxon>Ecdysozoa</taxon>
        <taxon>Nematoda</taxon>
        <taxon>Chromadorea</taxon>
        <taxon>Rhabditida</taxon>
        <taxon>Rhabditina</taxon>
        <taxon>Rhabditomorpha</taxon>
        <taxon>Rhabditoidea</taxon>
        <taxon>Rhabditidae</taxon>
        <taxon>Peloderinae</taxon>
        <taxon>Caenorhabditis</taxon>
    </lineage>
</organism>
<dbReference type="HOGENOM" id="CLU_3242639_0_0_1"/>
<dbReference type="InParanoid" id="G0N0H6"/>
<evidence type="ECO:0000313" key="1">
    <source>
        <dbReference type="EMBL" id="EGT48979.1"/>
    </source>
</evidence>
<accession>G0N0H6</accession>
<evidence type="ECO:0000313" key="2">
    <source>
        <dbReference type="Proteomes" id="UP000008068"/>
    </source>
</evidence>
<protein>
    <submittedName>
        <fullName evidence="1">Uncharacterized protein</fullName>
    </submittedName>
</protein>
<reference evidence="2" key="1">
    <citation type="submission" date="2011-07" db="EMBL/GenBank/DDBJ databases">
        <authorList>
            <consortium name="Caenorhabditis brenneri Sequencing and Analysis Consortium"/>
            <person name="Wilson R.K."/>
        </authorList>
    </citation>
    <scope>NUCLEOTIDE SEQUENCE [LARGE SCALE GENOMIC DNA]</scope>
    <source>
        <strain evidence="2">PB2801</strain>
    </source>
</reference>
<dbReference type="EMBL" id="GL379824">
    <property type="protein sequence ID" value="EGT48979.1"/>
    <property type="molecule type" value="Genomic_DNA"/>
</dbReference>
<gene>
    <name evidence="1" type="ORF">CAEBREN_25671</name>
</gene>
<sequence length="43" mass="4709">MFGTLVPNDSAGSIIAQAPTHPLLSLPEDEIVRKLREMSLTEM</sequence>
<name>G0N0H6_CAEBE</name>
<keyword evidence="2" id="KW-1185">Reference proteome</keyword>
<dbReference type="AlphaFoldDB" id="G0N0H6"/>
<dbReference type="Proteomes" id="UP000008068">
    <property type="component" value="Unassembled WGS sequence"/>
</dbReference>
<proteinExistence type="predicted"/>